<evidence type="ECO:0000313" key="6">
    <source>
        <dbReference type="EMBL" id="AWU92831.1"/>
    </source>
</evidence>
<comment type="cofactor">
    <cofactor evidence="1">
        <name>Ca(2+)</name>
        <dbReference type="ChEBI" id="CHEBI:29108"/>
    </cofactor>
</comment>
<dbReference type="AlphaFoldDB" id="A0A2U9S1S7"/>
<dbReference type="InterPro" id="IPR013858">
    <property type="entry name" value="Peptidase_M10B_C"/>
</dbReference>
<proteinExistence type="predicted"/>
<evidence type="ECO:0000259" key="5">
    <source>
        <dbReference type="Pfam" id="PF08548"/>
    </source>
</evidence>
<dbReference type="InterPro" id="IPR001343">
    <property type="entry name" value="Hemolysn_Ca-bd"/>
</dbReference>
<dbReference type="PRINTS" id="PR00313">
    <property type="entry name" value="CABNDNGRPT"/>
</dbReference>
<gene>
    <name evidence="6" type="ORF">DM194_00235</name>
</gene>
<dbReference type="Proteomes" id="UP000249605">
    <property type="component" value="Chromosome"/>
</dbReference>
<dbReference type="PANTHER" id="PTHR38340:SF1">
    <property type="entry name" value="S-LAYER PROTEIN"/>
    <property type="match status" value="1"/>
</dbReference>
<sequence>MVAYTSIYGEVLERTAWEGRNIVLLTQSSDLDAGVMQNIVAKLDEAYDFYSRITGRSPSPYFTYNGKATIAEVQDTCGAGCGLLGFTGIEIMPEYFNILYDGVRDAGLYDQVLFYELGRNFWFYDQPLNTLPPFTTGFAIENRFLSMEAAGVDGLSFNGMDWDQLVSALQQDMARLYFSNPNLTWRNTLVTDTGPENPYGLGGADLAGSLLHRLYEDFGEDNYTRFWQSLISKEAATTPEEARANFLAAADEATGVDYSWLFKEGWRFDTGTADGETLVSNAKRGNHAVLGFGGDDTLRGSRKAELMVGGLGDDTLLGGRGDDTLLGSAGDDLIRGDEGADLLAGGDGADRFVFRSVRDIGKGTQHDTIVDFAPDDTLDLHSIDANTHRRGDQSFTFIDGAEFDRKAGELRWADGMLQGDVNGDGRADFKITLQGVDSLTACNIIL</sequence>
<name>A0A2U9S1S7_9PROT</name>
<evidence type="ECO:0000256" key="3">
    <source>
        <dbReference type="ARBA" id="ARBA00022525"/>
    </source>
</evidence>
<keyword evidence="4" id="KW-0677">Repeat</keyword>
<dbReference type="Pfam" id="PF08548">
    <property type="entry name" value="Peptidase_M10_C"/>
    <property type="match status" value="1"/>
</dbReference>
<dbReference type="Gene3D" id="2.150.10.10">
    <property type="entry name" value="Serralysin-like metalloprotease, C-terminal"/>
    <property type="match status" value="1"/>
</dbReference>
<keyword evidence="3" id="KW-0964">Secreted</keyword>
<organism evidence="6 7">
    <name type="scientific">Azospirillum ramasamyi</name>
    <dbReference type="NCBI Taxonomy" id="682998"/>
    <lineage>
        <taxon>Bacteria</taxon>
        <taxon>Pseudomonadati</taxon>
        <taxon>Pseudomonadota</taxon>
        <taxon>Alphaproteobacteria</taxon>
        <taxon>Rhodospirillales</taxon>
        <taxon>Azospirillaceae</taxon>
        <taxon>Azospirillum</taxon>
    </lineage>
</organism>
<evidence type="ECO:0000256" key="2">
    <source>
        <dbReference type="ARBA" id="ARBA00004613"/>
    </source>
</evidence>
<dbReference type="SUPFAM" id="SSF51120">
    <property type="entry name" value="beta-Roll"/>
    <property type="match status" value="1"/>
</dbReference>
<dbReference type="PROSITE" id="PS00330">
    <property type="entry name" value="HEMOLYSIN_CALCIUM"/>
    <property type="match status" value="1"/>
</dbReference>
<dbReference type="KEGG" id="azm:DM194_00235"/>
<dbReference type="InterPro" id="IPR050557">
    <property type="entry name" value="RTX_toxin/Mannuronan_C5-epim"/>
</dbReference>
<accession>A0A2U9S1S7</accession>
<protein>
    <recommendedName>
        <fullName evidence="5">Peptidase M10 serralysin C-terminal domain-containing protein</fullName>
    </recommendedName>
</protein>
<dbReference type="EMBL" id="CP029829">
    <property type="protein sequence ID" value="AWU92831.1"/>
    <property type="molecule type" value="Genomic_DNA"/>
</dbReference>
<comment type="subcellular location">
    <subcellularLocation>
        <location evidence="2">Secreted</location>
    </subcellularLocation>
</comment>
<evidence type="ECO:0000256" key="4">
    <source>
        <dbReference type="ARBA" id="ARBA00022737"/>
    </source>
</evidence>
<dbReference type="PANTHER" id="PTHR38340">
    <property type="entry name" value="S-LAYER PROTEIN"/>
    <property type="match status" value="1"/>
</dbReference>
<dbReference type="GO" id="GO:0005509">
    <property type="term" value="F:calcium ion binding"/>
    <property type="evidence" value="ECO:0007669"/>
    <property type="project" value="InterPro"/>
</dbReference>
<dbReference type="InterPro" id="IPR011049">
    <property type="entry name" value="Serralysin-like_metalloprot_C"/>
</dbReference>
<keyword evidence="7" id="KW-1185">Reference proteome</keyword>
<feature type="domain" description="Peptidase M10 serralysin C-terminal" evidence="5">
    <location>
        <begin position="317"/>
        <end position="445"/>
    </location>
</feature>
<evidence type="ECO:0000256" key="1">
    <source>
        <dbReference type="ARBA" id="ARBA00001913"/>
    </source>
</evidence>
<dbReference type="InterPro" id="IPR018511">
    <property type="entry name" value="Hemolysin-typ_Ca-bd_CS"/>
</dbReference>
<evidence type="ECO:0000313" key="7">
    <source>
        <dbReference type="Proteomes" id="UP000249605"/>
    </source>
</evidence>
<dbReference type="Pfam" id="PF00353">
    <property type="entry name" value="HemolysinCabind"/>
    <property type="match status" value="1"/>
</dbReference>
<dbReference type="OrthoDB" id="7366341at2"/>
<dbReference type="RefSeq" id="WP_111065406.1">
    <property type="nucleotide sequence ID" value="NZ_CP029829.1"/>
</dbReference>
<reference evidence="6 7" key="1">
    <citation type="journal article" date="2019" name="Int. J. Syst. Evol. Microbiol.">
        <title>Azospirillum ramasamyi sp. nov., a novel diazotrophic bacterium isolated from fermented bovine products.</title>
        <authorList>
            <person name="Anandham R."/>
            <person name="Heo J."/>
            <person name="Krishnamoorthy R."/>
            <person name="SenthilKumar M."/>
            <person name="Gopal N.O."/>
            <person name="Kim S.J."/>
            <person name="Kwon S.W."/>
        </authorList>
    </citation>
    <scope>NUCLEOTIDE SEQUENCE [LARGE SCALE GENOMIC DNA]</scope>
    <source>
        <strain evidence="6 7">M2T2B2</strain>
    </source>
</reference>
<dbReference type="GO" id="GO:0005615">
    <property type="term" value="C:extracellular space"/>
    <property type="evidence" value="ECO:0007669"/>
    <property type="project" value="InterPro"/>
</dbReference>